<dbReference type="EMBL" id="JBFRUW010000042">
    <property type="protein sequence ID" value="MFA0568968.1"/>
    <property type="molecule type" value="Genomic_DNA"/>
</dbReference>
<dbReference type="SUPFAM" id="SSF141868">
    <property type="entry name" value="EAL domain-like"/>
    <property type="match status" value="1"/>
</dbReference>
<evidence type="ECO:0000256" key="8">
    <source>
        <dbReference type="SAM" id="Phobius"/>
    </source>
</evidence>
<dbReference type="InterPro" id="IPR004501">
    <property type="entry name" value="PTS_EIIC_3"/>
</dbReference>
<dbReference type="CDD" id="cd01948">
    <property type="entry name" value="EAL"/>
    <property type="match status" value="1"/>
</dbReference>
<dbReference type="Gene3D" id="3.20.20.450">
    <property type="entry name" value="EAL domain"/>
    <property type="match status" value="1"/>
</dbReference>
<dbReference type="PROSITE" id="PS51105">
    <property type="entry name" value="PTS_EIIC_TYPE_3"/>
    <property type="match status" value="1"/>
</dbReference>
<dbReference type="Proteomes" id="UP001570417">
    <property type="component" value="Unassembled WGS sequence"/>
</dbReference>
<dbReference type="InterPro" id="IPR001633">
    <property type="entry name" value="EAL_dom"/>
</dbReference>
<dbReference type="PANTHER" id="PTHR33989">
    <property type="match status" value="1"/>
</dbReference>
<evidence type="ECO:0000256" key="2">
    <source>
        <dbReference type="ARBA" id="ARBA00022448"/>
    </source>
</evidence>
<accession>A0ABV4NCF3</accession>
<dbReference type="InterPro" id="IPR035919">
    <property type="entry name" value="EAL_sf"/>
</dbReference>
<evidence type="ECO:0000256" key="6">
    <source>
        <dbReference type="ARBA" id="ARBA00022989"/>
    </source>
</evidence>
<feature type="transmembrane region" description="Helical" evidence="8">
    <location>
        <begin position="33"/>
        <end position="51"/>
    </location>
</feature>
<feature type="transmembrane region" description="Helical" evidence="8">
    <location>
        <begin position="374"/>
        <end position="395"/>
    </location>
</feature>
<protein>
    <submittedName>
        <fullName evidence="11">PTS sugar transporter subunit IIC/EAL domain-containing protein</fullName>
    </submittedName>
</protein>
<dbReference type="InterPro" id="IPR003352">
    <property type="entry name" value="PTS_EIIC"/>
</dbReference>
<feature type="transmembrane region" description="Helical" evidence="8">
    <location>
        <begin position="268"/>
        <end position="288"/>
    </location>
</feature>
<gene>
    <name evidence="11" type="ORF">AB4566_11845</name>
</gene>
<evidence type="ECO:0000256" key="5">
    <source>
        <dbReference type="ARBA" id="ARBA00022692"/>
    </source>
</evidence>
<evidence type="ECO:0000256" key="7">
    <source>
        <dbReference type="ARBA" id="ARBA00023136"/>
    </source>
</evidence>
<dbReference type="RefSeq" id="WP_372266222.1">
    <property type="nucleotide sequence ID" value="NZ_JBFRUW010000042.1"/>
</dbReference>
<dbReference type="SMART" id="SM00052">
    <property type="entry name" value="EAL"/>
    <property type="match status" value="1"/>
</dbReference>
<evidence type="ECO:0000259" key="9">
    <source>
        <dbReference type="PROSITE" id="PS50883"/>
    </source>
</evidence>
<organism evidence="11 12">
    <name type="scientific">Vibrio gallaecicus</name>
    <dbReference type="NCBI Taxonomy" id="552386"/>
    <lineage>
        <taxon>Bacteria</taxon>
        <taxon>Pseudomonadati</taxon>
        <taxon>Pseudomonadota</taxon>
        <taxon>Gammaproteobacteria</taxon>
        <taxon>Vibrionales</taxon>
        <taxon>Vibrionaceae</taxon>
        <taxon>Vibrio</taxon>
    </lineage>
</organism>
<dbReference type="PROSITE" id="PS50883">
    <property type="entry name" value="EAL"/>
    <property type="match status" value="1"/>
</dbReference>
<evidence type="ECO:0000313" key="11">
    <source>
        <dbReference type="EMBL" id="MFA0568968.1"/>
    </source>
</evidence>
<proteinExistence type="predicted"/>
<comment type="subcellular location">
    <subcellularLocation>
        <location evidence="1">Cell membrane</location>
        <topology evidence="1">Multi-pass membrane protein</topology>
    </subcellularLocation>
</comment>
<dbReference type="Pfam" id="PF00563">
    <property type="entry name" value="EAL"/>
    <property type="match status" value="1"/>
</dbReference>
<dbReference type="Pfam" id="PF02378">
    <property type="entry name" value="PTS_EIIC"/>
    <property type="match status" value="1"/>
</dbReference>
<feature type="transmembrane region" description="Helical" evidence="8">
    <location>
        <begin position="294"/>
        <end position="313"/>
    </location>
</feature>
<keyword evidence="2" id="KW-0813">Transport</keyword>
<feature type="transmembrane region" description="Helical" evidence="8">
    <location>
        <begin position="325"/>
        <end position="350"/>
    </location>
</feature>
<keyword evidence="5 8" id="KW-0812">Transmembrane</keyword>
<evidence type="ECO:0000256" key="1">
    <source>
        <dbReference type="ARBA" id="ARBA00004651"/>
    </source>
</evidence>
<feature type="domain" description="PTS EIIC type-3" evidence="10">
    <location>
        <begin position="11"/>
        <end position="394"/>
    </location>
</feature>
<evidence type="ECO:0000259" key="10">
    <source>
        <dbReference type="PROSITE" id="PS51105"/>
    </source>
</evidence>
<feature type="transmembrane region" description="Helical" evidence="8">
    <location>
        <begin position="167"/>
        <end position="191"/>
    </location>
</feature>
<evidence type="ECO:0000256" key="3">
    <source>
        <dbReference type="ARBA" id="ARBA00022475"/>
    </source>
</evidence>
<feature type="transmembrane region" description="Helical" evidence="8">
    <location>
        <begin position="211"/>
        <end position="233"/>
    </location>
</feature>
<reference evidence="11 12" key="1">
    <citation type="journal article" date="2024" name="ISME J.">
        <title>Tailless and filamentous prophages are predominant in marine Vibrio.</title>
        <authorList>
            <person name="Steensen K."/>
            <person name="Seneca J."/>
            <person name="Bartlau N."/>
            <person name="Yu X.A."/>
            <person name="Hussain F.A."/>
            <person name="Polz M.F."/>
        </authorList>
    </citation>
    <scope>NUCLEOTIDE SEQUENCE [LARGE SCALE GENOMIC DNA]</scope>
    <source>
        <strain evidence="11 12">10N.222.51.A1</strain>
    </source>
</reference>
<feature type="transmembrane region" description="Helical" evidence="8">
    <location>
        <begin position="71"/>
        <end position="90"/>
    </location>
</feature>
<keyword evidence="6 8" id="KW-1133">Transmembrane helix</keyword>
<dbReference type="InterPro" id="IPR051088">
    <property type="entry name" value="PTS_Sugar-EIIC/EIIB"/>
</dbReference>
<comment type="caution">
    <text evidence="11">The sequence shown here is derived from an EMBL/GenBank/DDBJ whole genome shotgun (WGS) entry which is preliminary data.</text>
</comment>
<keyword evidence="4 11" id="KW-0762">Sugar transport</keyword>
<keyword evidence="12" id="KW-1185">Reference proteome</keyword>
<name>A0ABV4NCF3_9VIBR</name>
<feature type="domain" description="EAL" evidence="9">
    <location>
        <begin position="437"/>
        <end position="689"/>
    </location>
</feature>
<sequence length="695" mass="77358">MRLIGKKTFSAEISFDSIVTKYLLPSLQALREGMIWLLPCLMLSSFALFFGSMGEFIYGRRTAWVTIFYEFHNSIAALFPYLMTAALSYVLAMQWKLPRPPMALLSIVYLVSVGVILPDEGTLLTFNIIIAILTPLYSIPLLAYLVTFNSLKITRSNSGGKIVKESLNLLLPALITGGVVIWFNGLVFELISSTQMLSGISLDYANEPYSFGVIFAALNSVLWFVGIHGYYALLPLVDLLQESSDLNFSTMLAGGTGPYPMNLSFMGAFVFIGGSGSTLSLVLALLIFSKQRALRVIALASIPIGLINVNEILLFGLPIIFNPRLFLPFLIVPITNVCVSLFAISSGWVASPSVSVPFNSPILMNAWIATDGDFAAVCLQIFNVLVGAIIYLPAVRGLNRQYGNRMIHFPFLDTTYMRRQEEAEMLTDDPIVLSQQAEKHALQVEEHLEIISNKEFCVEYQPQISHLTDSVVGCEALIRAKDEYGNIIYPGAFLPWFEKSGLMKDVDLWVFKRVVSDIHEWNKKGIYIPVSINITPQSLVDEEVMTKIVHAIAPVAKQIHIEITEETLLVDEVKLSASFNRLQNLGVKIHIDDFGTGYSSLSYLNRFNIDAIKVDRSFVLALNNDKGEKVFSSILSIANQLDLKVVVEGVETKEQLAYIPEIPDISVQGWYFCKSLSKNKYLEYCSSKHTRATAS</sequence>
<dbReference type="PANTHER" id="PTHR33989:SF4">
    <property type="entry name" value="PTS SYSTEM N,N'-DIACETYLCHITOBIOSE-SPECIFIC EIIC COMPONENT"/>
    <property type="match status" value="1"/>
</dbReference>
<evidence type="ECO:0000256" key="4">
    <source>
        <dbReference type="ARBA" id="ARBA00022597"/>
    </source>
</evidence>
<evidence type="ECO:0000313" key="12">
    <source>
        <dbReference type="Proteomes" id="UP001570417"/>
    </source>
</evidence>
<keyword evidence="3" id="KW-1003">Cell membrane</keyword>
<feature type="transmembrane region" description="Helical" evidence="8">
    <location>
        <begin position="124"/>
        <end position="146"/>
    </location>
</feature>
<feature type="transmembrane region" description="Helical" evidence="8">
    <location>
        <begin position="102"/>
        <end position="118"/>
    </location>
</feature>
<keyword evidence="7 8" id="KW-0472">Membrane</keyword>